<dbReference type="Proteomes" id="UP000247454">
    <property type="component" value="Unassembled WGS sequence"/>
</dbReference>
<dbReference type="EMBL" id="QJTF01000001">
    <property type="protein sequence ID" value="PYE90543.1"/>
    <property type="molecule type" value="Genomic_DNA"/>
</dbReference>
<dbReference type="GO" id="GO:0005886">
    <property type="term" value="C:plasma membrane"/>
    <property type="evidence" value="ECO:0007669"/>
    <property type="project" value="UniProtKB-SubCell"/>
</dbReference>
<feature type="domain" description="Ancillary SecYEG translocon subunit/Cell division coordinator CpoB TPR" evidence="10">
    <location>
        <begin position="20"/>
        <end position="196"/>
    </location>
</feature>
<dbReference type="AlphaFoldDB" id="A0A318T7K2"/>
<keyword evidence="2" id="KW-1003">Cell membrane</keyword>
<feature type="transmembrane region" description="Helical" evidence="9">
    <location>
        <begin position="26"/>
        <end position="47"/>
    </location>
</feature>
<reference evidence="11 12" key="1">
    <citation type="submission" date="2018-06" db="EMBL/GenBank/DDBJ databases">
        <title>Genomic Encyclopedia of Type Strains, Phase III (KMG-III): the genomes of soil and plant-associated and newly described type strains.</title>
        <authorList>
            <person name="Whitman W."/>
        </authorList>
    </citation>
    <scope>NUCLEOTIDE SEQUENCE [LARGE SCALE GENOMIC DNA]</scope>
    <source>
        <strain evidence="11 12">ORS 1419</strain>
    </source>
</reference>
<accession>A0A318T7K2</accession>
<dbReference type="Pfam" id="PF09976">
    <property type="entry name" value="TPR_21"/>
    <property type="match status" value="1"/>
</dbReference>
<keyword evidence="12" id="KW-1185">Reference proteome</keyword>
<keyword evidence="3 9" id="KW-0812">Transmembrane</keyword>
<evidence type="ECO:0000313" key="12">
    <source>
        <dbReference type="Proteomes" id="UP000247454"/>
    </source>
</evidence>
<sequence>MADDSFFREVNEEIRSDRAKAVWRRFGPLLIGAAVAIVVGTAGMVVYRHWSASQASTSGDKYLSALDLADQGKNDEALAALSALEKDGYGEYPVLARMRAATLIFQKGDSAGAVAAFDKIAADNSVPPAIQDIARLRAAFILVDTGSYDDVAKRVEPITADGDPMRFSAREVLGLAAWKAGRTDDALRLFQQLADDSGAPADISQRANVMLDLIHGTVATK</sequence>
<comment type="subcellular location">
    <subcellularLocation>
        <location evidence="1">Cell membrane</location>
        <topology evidence="1">Single-pass type II membrane protein</topology>
    </subcellularLocation>
</comment>
<dbReference type="PANTHER" id="PTHR38035">
    <property type="entry name" value="UPF0070 PROTEIN YFGM"/>
    <property type="match status" value="1"/>
</dbReference>
<evidence type="ECO:0000256" key="6">
    <source>
        <dbReference type="ARBA" id="ARBA00023186"/>
    </source>
</evidence>
<evidence type="ECO:0000313" key="11">
    <source>
        <dbReference type="EMBL" id="PYE90543.1"/>
    </source>
</evidence>
<gene>
    <name evidence="11" type="ORF">C7477_101217</name>
</gene>
<proteinExistence type="inferred from homology"/>
<evidence type="ECO:0000256" key="8">
    <source>
        <dbReference type="ARBA" id="ARBA00024235"/>
    </source>
</evidence>
<evidence type="ECO:0000256" key="7">
    <source>
        <dbReference type="ARBA" id="ARBA00024197"/>
    </source>
</evidence>
<evidence type="ECO:0000256" key="1">
    <source>
        <dbReference type="ARBA" id="ARBA00004401"/>
    </source>
</evidence>
<evidence type="ECO:0000256" key="9">
    <source>
        <dbReference type="SAM" id="Phobius"/>
    </source>
</evidence>
<evidence type="ECO:0000256" key="3">
    <source>
        <dbReference type="ARBA" id="ARBA00022692"/>
    </source>
</evidence>
<keyword evidence="5 9" id="KW-0472">Membrane</keyword>
<dbReference type="OrthoDB" id="7173339at2"/>
<keyword evidence="4 9" id="KW-1133">Transmembrane helix</keyword>
<dbReference type="RefSeq" id="WP_110747866.1">
    <property type="nucleotide sequence ID" value="NZ_QJTF01000001.1"/>
</dbReference>
<dbReference type="Gene3D" id="1.25.40.10">
    <property type="entry name" value="Tetratricopeptide repeat domain"/>
    <property type="match status" value="1"/>
</dbReference>
<dbReference type="PANTHER" id="PTHR38035:SF1">
    <property type="entry name" value="ANCILLARY SECYEG TRANSLOCON SUBUNIT"/>
    <property type="match status" value="1"/>
</dbReference>
<dbReference type="InterPro" id="IPR018704">
    <property type="entry name" value="SecYEG/CpoB_TPR"/>
</dbReference>
<evidence type="ECO:0000259" key="10">
    <source>
        <dbReference type="Pfam" id="PF09976"/>
    </source>
</evidence>
<comment type="similarity">
    <text evidence="7">Belongs to the YfgM family.</text>
</comment>
<dbReference type="GO" id="GO:0044877">
    <property type="term" value="F:protein-containing complex binding"/>
    <property type="evidence" value="ECO:0007669"/>
    <property type="project" value="InterPro"/>
</dbReference>
<evidence type="ECO:0000256" key="4">
    <source>
        <dbReference type="ARBA" id="ARBA00022989"/>
    </source>
</evidence>
<organism evidence="11 12">
    <name type="scientific">Phyllobacterium leguminum</name>
    <dbReference type="NCBI Taxonomy" id="314237"/>
    <lineage>
        <taxon>Bacteria</taxon>
        <taxon>Pseudomonadati</taxon>
        <taxon>Pseudomonadota</taxon>
        <taxon>Alphaproteobacteria</taxon>
        <taxon>Hyphomicrobiales</taxon>
        <taxon>Phyllobacteriaceae</taxon>
        <taxon>Phyllobacterium</taxon>
    </lineage>
</organism>
<dbReference type="SUPFAM" id="SSF48452">
    <property type="entry name" value="TPR-like"/>
    <property type="match status" value="1"/>
</dbReference>
<protein>
    <recommendedName>
        <fullName evidence="8">Ancillary SecYEG translocon subunit</fullName>
    </recommendedName>
</protein>
<keyword evidence="6" id="KW-0143">Chaperone</keyword>
<evidence type="ECO:0000256" key="5">
    <source>
        <dbReference type="ARBA" id="ARBA00023136"/>
    </source>
</evidence>
<evidence type="ECO:0000256" key="2">
    <source>
        <dbReference type="ARBA" id="ARBA00022475"/>
    </source>
</evidence>
<dbReference type="InterPro" id="IPR011990">
    <property type="entry name" value="TPR-like_helical_dom_sf"/>
</dbReference>
<dbReference type="InterPro" id="IPR026039">
    <property type="entry name" value="YfgM"/>
</dbReference>
<name>A0A318T7K2_9HYPH</name>
<comment type="caution">
    <text evidence="11">The sequence shown here is derived from an EMBL/GenBank/DDBJ whole genome shotgun (WGS) entry which is preliminary data.</text>
</comment>